<name>F6V0E5_CIOIN</name>
<sequence length="261" mass="29377">MESPVDLQDFYGVRALVRFLCVHEWDQETGNAAIECQHDGTWTENPMCVTRCQRPATPANMRPNGVLQDYYYVGNHVEFRCMDASDHLLASSMSCNRDRTWRGEPACVKRCGRPVFPTNMRTQAALLNSYQVGDRVTLECVHRSDALGGNAVIECQDNGAWTENPTCARRCSRPHNPVNMRPAVVLEDIYEVGDSVRFQCVHVSDRLVGNAAIVCQDDRTWTDNPTCVARCTLPDTPAQFRIEITNNQQELYEIGAVITFG</sequence>
<evidence type="ECO:0000256" key="1">
    <source>
        <dbReference type="ARBA" id="ARBA00022659"/>
    </source>
</evidence>
<keyword evidence="3 5" id="KW-1015">Disulfide bond</keyword>
<reference evidence="7" key="2">
    <citation type="journal article" date="2008" name="Genome Biol.">
        <title>Improved genome assembly and evidence-based global gene model set for the chordate Ciona intestinalis: new insight into intron and operon populations.</title>
        <authorList>
            <person name="Satou Y."/>
            <person name="Mineta K."/>
            <person name="Ogasawara M."/>
            <person name="Sasakura Y."/>
            <person name="Shoguchi E."/>
            <person name="Ueno K."/>
            <person name="Yamada L."/>
            <person name="Matsumoto J."/>
            <person name="Wasserscheid J."/>
            <person name="Dewar K."/>
            <person name="Wiley G.B."/>
            <person name="Macmil S.L."/>
            <person name="Roe B.A."/>
            <person name="Zeller R.W."/>
            <person name="Hastings K.E."/>
            <person name="Lemaire P."/>
            <person name="Lindquist E."/>
            <person name="Endo T."/>
            <person name="Hotta K."/>
            <person name="Inaba K."/>
        </authorList>
    </citation>
    <scope>NUCLEOTIDE SEQUENCE [LARGE SCALE GENOMIC DNA]</scope>
    <source>
        <strain evidence="7">wild type</strain>
    </source>
</reference>
<dbReference type="InterPro" id="IPR000436">
    <property type="entry name" value="Sushi_SCR_CCP_dom"/>
</dbReference>
<keyword evidence="4" id="KW-0325">Glycoprotein</keyword>
<accession>F6V0E5</accession>
<feature type="domain" description="Sushi" evidence="6">
    <location>
        <begin position="170"/>
        <end position="229"/>
    </location>
</feature>
<evidence type="ECO:0000256" key="2">
    <source>
        <dbReference type="ARBA" id="ARBA00022737"/>
    </source>
</evidence>
<reference evidence="8" key="1">
    <citation type="journal article" date="2002" name="Science">
        <title>The draft genome of Ciona intestinalis: insights into chordate and vertebrate origins.</title>
        <authorList>
            <person name="Dehal P."/>
            <person name="Satou Y."/>
            <person name="Campbell R.K."/>
            <person name="Chapman J."/>
            <person name="Degnan B."/>
            <person name="De Tomaso A."/>
            <person name="Davidson B."/>
            <person name="Di Gregorio A."/>
            <person name="Gelpke M."/>
            <person name="Goodstein D.M."/>
            <person name="Harafuji N."/>
            <person name="Hastings K.E."/>
            <person name="Ho I."/>
            <person name="Hotta K."/>
            <person name="Huang W."/>
            <person name="Kawashima T."/>
            <person name="Lemaire P."/>
            <person name="Martinez D."/>
            <person name="Meinertzhagen I.A."/>
            <person name="Necula S."/>
            <person name="Nonaka M."/>
            <person name="Putnam N."/>
            <person name="Rash S."/>
            <person name="Saiga H."/>
            <person name="Satake M."/>
            <person name="Terry A."/>
            <person name="Yamada L."/>
            <person name="Wang H.G."/>
            <person name="Awazu S."/>
            <person name="Azumi K."/>
            <person name="Boore J."/>
            <person name="Branno M."/>
            <person name="Chin-Bow S."/>
            <person name="DeSantis R."/>
            <person name="Doyle S."/>
            <person name="Francino P."/>
            <person name="Keys D.N."/>
            <person name="Haga S."/>
            <person name="Hayashi H."/>
            <person name="Hino K."/>
            <person name="Imai K.S."/>
            <person name="Inaba K."/>
            <person name="Kano S."/>
            <person name="Kobayashi K."/>
            <person name="Kobayashi M."/>
            <person name="Lee B.I."/>
            <person name="Makabe K.W."/>
            <person name="Manohar C."/>
            <person name="Matassi G."/>
            <person name="Medina M."/>
            <person name="Mochizuki Y."/>
            <person name="Mount S."/>
            <person name="Morishita T."/>
            <person name="Miura S."/>
            <person name="Nakayama A."/>
            <person name="Nishizaka S."/>
            <person name="Nomoto H."/>
            <person name="Ohta F."/>
            <person name="Oishi K."/>
            <person name="Rigoutsos I."/>
            <person name="Sano M."/>
            <person name="Sasaki A."/>
            <person name="Sasakura Y."/>
            <person name="Shoguchi E."/>
            <person name="Shin-i T."/>
            <person name="Spagnuolo A."/>
            <person name="Stainier D."/>
            <person name="Suzuki M.M."/>
            <person name="Tassy O."/>
            <person name="Takatori N."/>
            <person name="Tokuoka M."/>
            <person name="Yagi K."/>
            <person name="Yoshizaki F."/>
            <person name="Wada S."/>
            <person name="Zhang C."/>
            <person name="Hyatt P.D."/>
            <person name="Larimer F."/>
            <person name="Detter C."/>
            <person name="Doggett N."/>
            <person name="Glavina T."/>
            <person name="Hawkins T."/>
            <person name="Richardson P."/>
            <person name="Lucas S."/>
            <person name="Kohara Y."/>
            <person name="Levine M."/>
            <person name="Satoh N."/>
            <person name="Rokhsar D.S."/>
        </authorList>
    </citation>
    <scope>NUCLEOTIDE SEQUENCE [LARGE SCALE GENOMIC DNA]</scope>
</reference>
<evidence type="ECO:0000313" key="7">
    <source>
        <dbReference type="Ensembl" id="ENSCINP00000026244.2"/>
    </source>
</evidence>
<keyword evidence="2" id="KW-0677">Repeat</keyword>
<evidence type="ECO:0000256" key="4">
    <source>
        <dbReference type="ARBA" id="ARBA00023180"/>
    </source>
</evidence>
<dbReference type="SMART" id="SM00032">
    <property type="entry name" value="CCP"/>
    <property type="match status" value="3"/>
</dbReference>
<dbReference type="Pfam" id="PF00084">
    <property type="entry name" value="Sushi"/>
    <property type="match status" value="2"/>
</dbReference>
<dbReference type="EMBL" id="EAAA01001129">
    <property type="status" value="NOT_ANNOTATED_CDS"/>
    <property type="molecule type" value="Genomic_DNA"/>
</dbReference>
<dbReference type="PANTHER" id="PTHR19325:SF560">
    <property type="entry name" value="SUSHI, VON WILLEBRAND FACTOR TYPE A, EGF AND PENTRAXIN DOMAIN-CONTAINING PROTEIN 1"/>
    <property type="match status" value="1"/>
</dbReference>
<feature type="disulfide bond" evidence="5">
    <location>
        <begin position="200"/>
        <end position="227"/>
    </location>
</feature>
<feature type="domain" description="Sushi" evidence="6">
    <location>
        <begin position="1"/>
        <end position="50"/>
    </location>
</feature>
<evidence type="ECO:0000259" key="6">
    <source>
        <dbReference type="PROSITE" id="PS50923"/>
    </source>
</evidence>
<dbReference type="PROSITE" id="PS50923">
    <property type="entry name" value="SUSHI"/>
    <property type="match status" value="3"/>
</dbReference>
<dbReference type="CDD" id="cd00033">
    <property type="entry name" value="CCP"/>
    <property type="match status" value="2"/>
</dbReference>
<dbReference type="OMA" id="GNAVIEC"/>
<proteinExistence type="predicted"/>
<dbReference type="PANTHER" id="PTHR19325">
    <property type="entry name" value="COMPLEMENT COMPONENT-RELATED SUSHI DOMAIN-CONTAINING"/>
    <property type="match status" value="1"/>
</dbReference>
<feature type="disulfide bond" evidence="5">
    <location>
        <begin position="21"/>
        <end position="48"/>
    </location>
</feature>
<dbReference type="InParanoid" id="F6V0E5"/>
<dbReference type="GeneTree" id="ENSGT00940000154967"/>
<dbReference type="InterPro" id="IPR035976">
    <property type="entry name" value="Sushi/SCR/CCP_sf"/>
</dbReference>
<reference evidence="7" key="4">
    <citation type="submission" date="2025-09" db="UniProtKB">
        <authorList>
            <consortium name="Ensembl"/>
        </authorList>
    </citation>
    <scope>IDENTIFICATION</scope>
</reference>
<feature type="disulfide bond" evidence="5">
    <location>
        <begin position="140"/>
        <end position="167"/>
    </location>
</feature>
<organism evidence="7 8">
    <name type="scientific">Ciona intestinalis</name>
    <name type="common">Transparent sea squirt</name>
    <name type="synonym">Ascidia intestinalis</name>
    <dbReference type="NCBI Taxonomy" id="7719"/>
    <lineage>
        <taxon>Eukaryota</taxon>
        <taxon>Metazoa</taxon>
        <taxon>Chordata</taxon>
        <taxon>Tunicata</taxon>
        <taxon>Ascidiacea</taxon>
        <taxon>Phlebobranchia</taxon>
        <taxon>Cionidae</taxon>
        <taxon>Ciona</taxon>
    </lineage>
</organism>
<dbReference type="Proteomes" id="UP000008144">
    <property type="component" value="Chromosome 13"/>
</dbReference>
<evidence type="ECO:0000313" key="8">
    <source>
        <dbReference type="Proteomes" id="UP000008144"/>
    </source>
</evidence>
<comment type="caution">
    <text evidence="5">Lacks conserved residue(s) required for the propagation of feature annotation.</text>
</comment>
<dbReference type="HOGENOM" id="CLU_1067615_0_0_1"/>
<dbReference type="Gene3D" id="2.10.70.10">
    <property type="entry name" value="Complement Module, domain 1"/>
    <property type="match status" value="3"/>
</dbReference>
<feature type="domain" description="Sushi" evidence="6">
    <location>
        <begin position="109"/>
        <end position="169"/>
    </location>
</feature>
<dbReference type="AlphaFoldDB" id="F6V0E5"/>
<dbReference type="Ensembl" id="ENSCINT00000026490.2">
    <property type="protein sequence ID" value="ENSCINP00000026244.2"/>
    <property type="gene ID" value="ENSCING00000014532.2"/>
</dbReference>
<evidence type="ECO:0000256" key="3">
    <source>
        <dbReference type="ARBA" id="ARBA00023157"/>
    </source>
</evidence>
<evidence type="ECO:0000256" key="5">
    <source>
        <dbReference type="PROSITE-ProRule" id="PRU00302"/>
    </source>
</evidence>
<keyword evidence="1 5" id="KW-0768">Sushi</keyword>
<dbReference type="SUPFAM" id="SSF57535">
    <property type="entry name" value="Complement control module/SCR domain"/>
    <property type="match status" value="4"/>
</dbReference>
<dbReference type="STRING" id="7719.ENSCINP00000026244"/>
<protein>
    <recommendedName>
        <fullName evidence="6">Sushi domain-containing protein</fullName>
    </recommendedName>
</protein>
<dbReference type="InterPro" id="IPR050350">
    <property type="entry name" value="Compl-Cell_Adhes-Reg"/>
</dbReference>
<keyword evidence="8" id="KW-1185">Reference proteome</keyword>
<reference evidence="7" key="3">
    <citation type="submission" date="2025-08" db="UniProtKB">
        <authorList>
            <consortium name="Ensembl"/>
        </authorList>
    </citation>
    <scope>IDENTIFICATION</scope>
</reference>